<reference evidence="2" key="1">
    <citation type="journal article" date="2023" name="Access Microbiol">
        <title>De-novo genome assembly for Akanthomyces muscarius, a biocontrol agent of insect agricultural pests.</title>
        <authorList>
            <person name="Erdos Z."/>
            <person name="Studholme D.J."/>
            <person name="Raymond B."/>
            <person name="Sharma M."/>
        </authorList>
    </citation>
    <scope>NUCLEOTIDE SEQUENCE</scope>
    <source>
        <strain evidence="2">Ve6</strain>
    </source>
</reference>
<name>A0A9W8UPE7_AKAMU</name>
<proteinExistence type="predicted"/>
<sequence length="72" mass="8347">MASKLTRTQIAQHSTKKASRARRQSLCVTRYRSHERTDISNGADYLDHMKEILDKINEMEQQDNDDHGSDTI</sequence>
<evidence type="ECO:0000313" key="3">
    <source>
        <dbReference type="Proteomes" id="UP001144673"/>
    </source>
</evidence>
<protein>
    <submittedName>
        <fullName evidence="2">Uncharacterized protein</fullName>
    </submittedName>
</protein>
<feature type="region of interest" description="Disordered" evidence="1">
    <location>
        <begin position="1"/>
        <end position="23"/>
    </location>
</feature>
<dbReference type="GeneID" id="80895396"/>
<dbReference type="KEGG" id="amus:LMH87_008237"/>
<dbReference type="RefSeq" id="XP_056057331.1">
    <property type="nucleotide sequence ID" value="XM_056196059.1"/>
</dbReference>
<comment type="caution">
    <text evidence="2">The sequence shown here is derived from an EMBL/GenBank/DDBJ whole genome shotgun (WGS) entry which is preliminary data.</text>
</comment>
<evidence type="ECO:0000313" key="2">
    <source>
        <dbReference type="EMBL" id="KAJ4159332.1"/>
    </source>
</evidence>
<gene>
    <name evidence="2" type="ORF">LMH87_008237</name>
</gene>
<dbReference type="EMBL" id="JAJHUN010000005">
    <property type="protein sequence ID" value="KAJ4159332.1"/>
    <property type="molecule type" value="Genomic_DNA"/>
</dbReference>
<evidence type="ECO:0000256" key="1">
    <source>
        <dbReference type="SAM" id="MobiDB-lite"/>
    </source>
</evidence>
<dbReference type="Proteomes" id="UP001144673">
    <property type="component" value="Unassembled WGS sequence"/>
</dbReference>
<feature type="compositionally biased region" description="Polar residues" evidence="1">
    <location>
        <begin position="1"/>
        <end position="13"/>
    </location>
</feature>
<organism evidence="2 3">
    <name type="scientific">Akanthomyces muscarius</name>
    <name type="common">Entomopathogenic fungus</name>
    <name type="synonym">Lecanicillium muscarium</name>
    <dbReference type="NCBI Taxonomy" id="2231603"/>
    <lineage>
        <taxon>Eukaryota</taxon>
        <taxon>Fungi</taxon>
        <taxon>Dikarya</taxon>
        <taxon>Ascomycota</taxon>
        <taxon>Pezizomycotina</taxon>
        <taxon>Sordariomycetes</taxon>
        <taxon>Hypocreomycetidae</taxon>
        <taxon>Hypocreales</taxon>
        <taxon>Cordycipitaceae</taxon>
        <taxon>Akanthomyces</taxon>
    </lineage>
</organism>
<accession>A0A9W8UPE7</accession>
<keyword evidence="3" id="KW-1185">Reference proteome</keyword>
<feature type="compositionally biased region" description="Basic residues" evidence="1">
    <location>
        <begin position="14"/>
        <end position="23"/>
    </location>
</feature>
<dbReference type="AlphaFoldDB" id="A0A9W8UPE7"/>